<proteinExistence type="predicted"/>
<protein>
    <submittedName>
        <fullName evidence="1">DUF1800 domain-containing protein</fullName>
    </submittedName>
</protein>
<accession>A0ABU2J6Y5</accession>
<dbReference type="InterPro" id="IPR014917">
    <property type="entry name" value="DUF1800"/>
</dbReference>
<evidence type="ECO:0000313" key="1">
    <source>
        <dbReference type="EMBL" id="MDT0260496.1"/>
    </source>
</evidence>
<gene>
    <name evidence="1" type="ORF">RM423_03730</name>
</gene>
<dbReference type="Pfam" id="PF08811">
    <property type="entry name" value="DUF1800"/>
    <property type="match status" value="1"/>
</dbReference>
<keyword evidence="2" id="KW-1185">Reference proteome</keyword>
<dbReference type="EMBL" id="JAVREH010000003">
    <property type="protein sequence ID" value="MDT0260496.1"/>
    <property type="molecule type" value="Genomic_DNA"/>
</dbReference>
<dbReference type="RefSeq" id="WP_311421646.1">
    <property type="nucleotide sequence ID" value="NZ_JAVREH010000003.1"/>
</dbReference>
<name>A0ABU2J6Y5_9ACTN</name>
<evidence type="ECO:0000313" key="2">
    <source>
        <dbReference type="Proteomes" id="UP001183176"/>
    </source>
</evidence>
<sequence>MPTTIWPSIAAARSNAARSARAPLAWDPDSLLLSRFAFGPDVPSRAQLAKAGPDAWWREQVAFGSGAGAGYGAYPAIAAQGPLLRQSPVAVRAWLKANGNEYGWDAMDQLTKVTLGLQTWSHGQLYETVVDFFANHLNVANHNGDVWSTRHTMDRDVIRIHALGSYTDMLLASARNPAMLQYLNLADSNKTAVNENYGRELLELHTVGLDARYTEADVQNSARILTGRTLDGDFNYVYRPNRHWTGPVTILGFNHANETADGGEAAGDAYLRYLARHPSTAKRLATKLCQRYVSDNPTPTLIAAVATAYLQNGTRVTPMLAVILRSTEFWSSRGAKVRRPAENLIATLRVLGIQLGDVGKSLNSLHWMTSAVGNVPLDWSAPNGYPDVAAAWRSSGSLLNLWAYHRGLTQNWYDGFAKFTATSLYGTAKPRTSGEAIDMLTRRLTGMTFSTGHRQALQAFLGEPAGTPIGQSQLRWYLEHLIPVILDGPHHALR</sequence>
<organism evidence="1 2">
    <name type="scientific">Jatrophihabitans lederbergiae</name>
    <dbReference type="NCBI Taxonomy" id="3075547"/>
    <lineage>
        <taxon>Bacteria</taxon>
        <taxon>Bacillati</taxon>
        <taxon>Actinomycetota</taxon>
        <taxon>Actinomycetes</taxon>
        <taxon>Jatrophihabitantales</taxon>
        <taxon>Jatrophihabitantaceae</taxon>
        <taxon>Jatrophihabitans</taxon>
    </lineage>
</organism>
<dbReference type="Proteomes" id="UP001183176">
    <property type="component" value="Unassembled WGS sequence"/>
</dbReference>
<reference evidence="2" key="1">
    <citation type="submission" date="2023-07" db="EMBL/GenBank/DDBJ databases">
        <title>30 novel species of actinomycetes from the DSMZ collection.</title>
        <authorList>
            <person name="Nouioui I."/>
        </authorList>
    </citation>
    <scope>NUCLEOTIDE SEQUENCE [LARGE SCALE GENOMIC DNA]</scope>
    <source>
        <strain evidence="2">DSM 44399</strain>
    </source>
</reference>
<comment type="caution">
    <text evidence="1">The sequence shown here is derived from an EMBL/GenBank/DDBJ whole genome shotgun (WGS) entry which is preliminary data.</text>
</comment>